<proteinExistence type="predicted"/>
<name>A0A8E0VLM6_9TREM</name>
<dbReference type="AlphaFoldDB" id="A0A8E0VLM6"/>
<gene>
    <name evidence="1" type="ORF">FBUS_02738</name>
</gene>
<evidence type="ECO:0000313" key="2">
    <source>
        <dbReference type="Proteomes" id="UP000728185"/>
    </source>
</evidence>
<comment type="caution">
    <text evidence="1">The sequence shown here is derived from an EMBL/GenBank/DDBJ whole genome shotgun (WGS) entry which is preliminary data.</text>
</comment>
<keyword evidence="2" id="KW-1185">Reference proteome</keyword>
<dbReference type="Proteomes" id="UP000728185">
    <property type="component" value="Unassembled WGS sequence"/>
</dbReference>
<accession>A0A8E0VLM6</accession>
<dbReference type="Pfam" id="PF24660">
    <property type="entry name" value="PGAP1_3rd"/>
    <property type="match status" value="1"/>
</dbReference>
<dbReference type="OrthoDB" id="348976at2759"/>
<sequence length="160" mass="18073">MIVETFTDPYERVLSMAGISLHWHRPVLVRLKRLDSSNSSTNSQLSVFHRIHFPSTHFLLGPSFPAPRLIVTSSECSVDTYDRGLIALFAPWANYFYHTFVRRNSSALLDLDVPVPPTKGSDNGSLFVDLLLKPYCTYNISIHLSVFQWMAKVTGAVQKS</sequence>
<evidence type="ECO:0000313" key="1">
    <source>
        <dbReference type="EMBL" id="KAA0195547.1"/>
    </source>
</evidence>
<organism evidence="1 2">
    <name type="scientific">Fasciolopsis buskii</name>
    <dbReference type="NCBI Taxonomy" id="27845"/>
    <lineage>
        <taxon>Eukaryota</taxon>
        <taxon>Metazoa</taxon>
        <taxon>Spiralia</taxon>
        <taxon>Lophotrochozoa</taxon>
        <taxon>Platyhelminthes</taxon>
        <taxon>Trematoda</taxon>
        <taxon>Digenea</taxon>
        <taxon>Plagiorchiida</taxon>
        <taxon>Echinostomata</taxon>
        <taxon>Echinostomatoidea</taxon>
        <taxon>Fasciolidae</taxon>
        <taxon>Fasciolopsis</taxon>
    </lineage>
</organism>
<dbReference type="EMBL" id="LUCM01003627">
    <property type="protein sequence ID" value="KAA0195547.1"/>
    <property type="molecule type" value="Genomic_DNA"/>
</dbReference>
<protein>
    <submittedName>
        <fullName evidence="1">Uncharacterized protein</fullName>
    </submittedName>
</protein>
<reference evidence="1" key="1">
    <citation type="submission" date="2019-05" db="EMBL/GenBank/DDBJ databases">
        <title>Annotation for the trematode Fasciolopsis buski.</title>
        <authorList>
            <person name="Choi Y.-J."/>
        </authorList>
    </citation>
    <scope>NUCLEOTIDE SEQUENCE</scope>
    <source>
        <strain evidence="1">HT</strain>
        <tissue evidence="1">Whole worm</tissue>
    </source>
</reference>